<dbReference type="RefSeq" id="WP_323297103.1">
    <property type="nucleotide sequence ID" value="NZ_JAYFUM010000014.1"/>
</dbReference>
<keyword evidence="2" id="KW-1133">Transmembrane helix</keyword>
<feature type="compositionally biased region" description="Polar residues" evidence="1">
    <location>
        <begin position="109"/>
        <end position="126"/>
    </location>
</feature>
<accession>A0ABU5QC58</accession>
<dbReference type="EMBL" id="JAYFUM010000014">
    <property type="protein sequence ID" value="MEA5139944.1"/>
    <property type="molecule type" value="Genomic_DNA"/>
</dbReference>
<keyword evidence="2" id="KW-0812">Transmembrane</keyword>
<comment type="caution">
    <text evidence="3">The sequence shown here is derived from an EMBL/GenBank/DDBJ whole genome shotgun (WGS) entry which is preliminary data.</text>
</comment>
<name>A0ABU5QC58_9BACT</name>
<feature type="transmembrane region" description="Helical" evidence="2">
    <location>
        <begin position="48"/>
        <end position="68"/>
    </location>
</feature>
<organism evidence="3 4">
    <name type="scientific">Arcicella rigui</name>
    <dbReference type="NCBI Taxonomy" id="797020"/>
    <lineage>
        <taxon>Bacteria</taxon>
        <taxon>Pseudomonadati</taxon>
        <taxon>Bacteroidota</taxon>
        <taxon>Cytophagia</taxon>
        <taxon>Cytophagales</taxon>
        <taxon>Flectobacillaceae</taxon>
        <taxon>Arcicella</taxon>
    </lineage>
</organism>
<protein>
    <recommendedName>
        <fullName evidence="5">Outer membrane protein beta-barrel domain-containing protein</fullName>
    </recommendedName>
</protein>
<evidence type="ECO:0000313" key="4">
    <source>
        <dbReference type="Proteomes" id="UP001302949"/>
    </source>
</evidence>
<evidence type="ECO:0000256" key="1">
    <source>
        <dbReference type="SAM" id="MobiDB-lite"/>
    </source>
</evidence>
<gene>
    <name evidence="3" type="ORF">VB248_12400</name>
</gene>
<feature type="compositionally biased region" description="Polar residues" evidence="1">
    <location>
        <begin position="155"/>
        <end position="174"/>
    </location>
</feature>
<evidence type="ECO:0000313" key="3">
    <source>
        <dbReference type="EMBL" id="MEA5139944.1"/>
    </source>
</evidence>
<evidence type="ECO:0008006" key="5">
    <source>
        <dbReference type="Google" id="ProtNLM"/>
    </source>
</evidence>
<keyword evidence="2" id="KW-0472">Membrane</keyword>
<keyword evidence="4" id="KW-1185">Reference proteome</keyword>
<dbReference type="Proteomes" id="UP001302949">
    <property type="component" value="Unassembled WGS sequence"/>
</dbReference>
<feature type="compositionally biased region" description="Basic and acidic residues" evidence="1">
    <location>
        <begin position="145"/>
        <end position="154"/>
    </location>
</feature>
<reference evidence="3 4" key="1">
    <citation type="submission" date="2023-12" db="EMBL/GenBank/DDBJ databases">
        <title>Novel species of the genus Arcicella isolated from rivers.</title>
        <authorList>
            <person name="Lu H."/>
        </authorList>
    </citation>
    <scope>NUCLEOTIDE SEQUENCE [LARGE SCALE GENOMIC DNA]</scope>
    <source>
        <strain evidence="3 4">KCTC 23307</strain>
    </source>
</reference>
<proteinExistence type="predicted"/>
<sequence length="459" mass="51444">MNAIDNEKDPFEDIFRDTFSDFESEPDALLWEKIEPQLPVTPTRKLPYWQFASVAIVLLLAGLSLYVVSSMKNQHDIPSIEKAEKENHTVPQSAQEKTTPNESKAVEDLSTSKNNEVLEESNSADNSTHEIRTESNKAIILTEKSTLKPSKERTNSTTERQQQHQTVLSKNSQKFFGGGGNKTPRGDVFSPNERVNNETFSGVRNENTGQTQENNNVSSQHFVSALQPKLFHPYLNHFKSPKIRYRGPKPTAYYKEPKPVEFYASAMPLINYYTITPNGNDANYVHKIVVNDDADRLGVYAQAGLVFTLSDRLKLRTGLTFTKTNHSFNYQVRTDSLVVQSSDNGNADASFVEVSKVYAQSANYLGTKVELQYTFLKGESLSHYINVGVEGAYRLSGGQALNGFANIAYGITRQIGDNAFLFIEPTYSYSLNQQSDSNSLLLIKPNKIGFNIGINFKLK</sequence>
<feature type="region of interest" description="Disordered" evidence="1">
    <location>
        <begin position="83"/>
        <end position="193"/>
    </location>
</feature>
<evidence type="ECO:0000256" key="2">
    <source>
        <dbReference type="SAM" id="Phobius"/>
    </source>
</evidence>
<feature type="compositionally biased region" description="Polar residues" evidence="1">
    <location>
        <begin position="89"/>
        <end position="102"/>
    </location>
</feature>